<organism evidence="2 3">
    <name type="scientific">Weissella ceti</name>
    <dbReference type="NCBI Taxonomy" id="759620"/>
    <lineage>
        <taxon>Bacteria</taxon>
        <taxon>Bacillati</taxon>
        <taxon>Bacillota</taxon>
        <taxon>Bacilli</taxon>
        <taxon>Lactobacillales</taxon>
        <taxon>Lactobacillaceae</taxon>
        <taxon>Weissella</taxon>
    </lineage>
</organism>
<dbReference type="AlphaFoldDB" id="A0A075TWI4"/>
<protein>
    <submittedName>
        <fullName evidence="2">Uncharacterized protein</fullName>
    </submittedName>
</protein>
<dbReference type="KEGG" id="wci:WS105_1012"/>
<proteinExistence type="predicted"/>
<feature type="transmembrane region" description="Helical" evidence="1">
    <location>
        <begin position="64"/>
        <end position="85"/>
    </location>
</feature>
<evidence type="ECO:0000313" key="2">
    <source>
        <dbReference type="EMBL" id="AIM63268.1"/>
    </source>
</evidence>
<evidence type="ECO:0000256" key="1">
    <source>
        <dbReference type="SAM" id="Phobius"/>
    </source>
</evidence>
<evidence type="ECO:0000313" key="3">
    <source>
        <dbReference type="Proteomes" id="UP000029079"/>
    </source>
</evidence>
<name>A0A075TWI4_9LACO</name>
<feature type="transmembrane region" description="Helical" evidence="1">
    <location>
        <begin position="7"/>
        <end position="30"/>
    </location>
</feature>
<gene>
    <name evidence="2" type="ORF">WS74_1016</name>
</gene>
<keyword evidence="1" id="KW-0812">Transmembrane</keyword>
<dbReference type="RefSeq" id="WP_009496131.1">
    <property type="nucleotide sequence ID" value="NZ_CP009223.1"/>
</dbReference>
<dbReference type="Proteomes" id="UP000029079">
    <property type="component" value="Chromosome"/>
</dbReference>
<sequence length="86" mass="9724">MKWVNKLAYALEPIVNSVWFLILLTGVVLAQLFVDPMVLISSLLVLMMVFTNLVAGNHSKRMRVFYYILLVLVLFSVGLHIVALFG</sequence>
<dbReference type="EMBL" id="CP009223">
    <property type="protein sequence ID" value="AIM63268.1"/>
    <property type="molecule type" value="Genomic_DNA"/>
</dbReference>
<dbReference type="KEGG" id="wct:WS74_1016"/>
<keyword evidence="1" id="KW-0472">Membrane</keyword>
<keyword evidence="1" id="KW-1133">Transmembrane helix</keyword>
<keyword evidence="3" id="KW-1185">Reference proteome</keyword>
<reference evidence="3" key="2">
    <citation type="submission" date="2014-08" db="EMBL/GenBank/DDBJ databases">
        <title>Complete genome of Weissella ceti strain WS74 isolated from diseased rainbow trout in Brazil.</title>
        <authorList>
            <person name="Figueiredo H.C.P."/>
            <person name="Leal C.A.G."/>
            <person name="Pereira F.L."/>
            <person name="Soares S.C."/>
            <person name="Dorella F.A."/>
            <person name="Carvalho A.F."/>
            <person name="Azevedo V.A.C."/>
        </authorList>
    </citation>
    <scope>NUCLEOTIDE SEQUENCE [LARGE SCALE GENOMIC DNA]</scope>
    <source>
        <strain evidence="3">WS74</strain>
    </source>
</reference>
<dbReference type="KEGG" id="wce:WS08_0950"/>
<dbReference type="STRING" id="759620.WS105_1012"/>
<accession>A0A075TWI4</accession>
<reference evidence="2 3" key="1">
    <citation type="journal article" date="2014" name="Genome Announc.">
        <title>Complete Genome Sequences of Fish Pathogenic Weissella ceti Strains WS74 and WS105.</title>
        <authorList>
            <person name="Figueiredo H.C."/>
            <person name="Leal C.A."/>
            <person name="Dorella F.A."/>
            <person name="Carvalho A.F."/>
            <person name="Soares S.C."/>
            <person name="Pereira F.L."/>
            <person name="Azevedo V.A."/>
        </authorList>
    </citation>
    <scope>NUCLEOTIDE SEQUENCE [LARGE SCALE GENOMIC DNA]</scope>
    <source>
        <strain evidence="2 3">WS74</strain>
    </source>
</reference>
<feature type="transmembrane region" description="Helical" evidence="1">
    <location>
        <begin position="36"/>
        <end position="55"/>
    </location>
</feature>